<keyword evidence="3" id="KW-1185">Reference proteome</keyword>
<geneLocation type="plasmid" evidence="1">
    <name>1</name>
</geneLocation>
<sequence>MIDSAPYVSALINQPWARDGRHCWRLVAEVQRDLFGRELPPILDAGCGGGEGRRYRRGLFTDHAERGRWSQIAAPVHGAVALMHRRAAPAGDYEHAGVWLDFDGGGVLHTDAPHGVVFDSPRDLGARGWVPSWFVPLT</sequence>
<evidence type="ECO:0000313" key="2">
    <source>
        <dbReference type="EMBL" id="VCU07888.1"/>
    </source>
</evidence>
<dbReference type="RefSeq" id="WP_129608062.1">
    <property type="nucleotide sequence ID" value="NZ_LR026982.1"/>
</dbReference>
<accession>A0A3S4BCP9</accession>
<evidence type="ECO:0000313" key="3">
    <source>
        <dbReference type="Proteomes" id="UP000289200"/>
    </source>
</evidence>
<organism evidence="2 3">
    <name type="scientific">Rhodoplanes serenus</name>
    <dbReference type="NCBI Taxonomy" id="200615"/>
    <lineage>
        <taxon>Bacteria</taxon>
        <taxon>Pseudomonadati</taxon>
        <taxon>Pseudomonadota</taxon>
        <taxon>Alphaproteobacteria</taxon>
        <taxon>Hyphomicrobiales</taxon>
        <taxon>Nitrobacteraceae</taxon>
        <taxon>Rhodoplanes</taxon>
    </lineage>
</organism>
<dbReference type="EMBL" id="UWOC01000077">
    <property type="protein sequence ID" value="VCU07888.1"/>
    <property type="molecule type" value="Genomic_DNA"/>
</dbReference>
<dbReference type="Proteomes" id="UP000289200">
    <property type="component" value="Unassembled WGS sequence"/>
</dbReference>
<reference evidence="2" key="1">
    <citation type="submission" date="2018-10" db="EMBL/GenBank/DDBJ databases">
        <authorList>
            <person name="Peiro R."/>
            <person name="Begona"/>
            <person name="Cbmso G."/>
            <person name="Lopez M."/>
            <person name="Gonzalez S."/>
            <person name="Sacristan E."/>
            <person name="Castillo E."/>
        </authorList>
    </citation>
    <scope>NUCLEOTIDE SEQUENCE</scope>
    <source>
        <strain evidence="2">Rhod_genome</strain>
        <strain evidence="1">Rhod_plasmid</strain>
        <plasmid evidence="1">1</plasmid>
    </source>
</reference>
<dbReference type="OrthoDB" id="7992881at2"/>
<protein>
    <recommendedName>
        <fullName evidence="4">NlpC/P60 domain-containing protein</fullName>
    </recommendedName>
</protein>
<evidence type="ECO:0008006" key="4">
    <source>
        <dbReference type="Google" id="ProtNLM"/>
    </source>
</evidence>
<gene>
    <name evidence="2" type="ORF">RHODGE_RHODGE_01038</name>
    <name evidence="1" type="ORF">RHODPL_RHODPL_00017</name>
</gene>
<proteinExistence type="predicted"/>
<dbReference type="AlphaFoldDB" id="A0A3S4BCP9"/>
<name>A0A3S4BCP9_9BRAD</name>
<keyword evidence="1" id="KW-0614">Plasmid</keyword>
<evidence type="ECO:0000313" key="1">
    <source>
        <dbReference type="EMBL" id="VCU06569.1"/>
    </source>
</evidence>
<dbReference type="EMBL" id="LR026982">
    <property type="protein sequence ID" value="VCU06569.1"/>
    <property type="molecule type" value="Genomic_DNA"/>
</dbReference>
<reference evidence="3" key="2">
    <citation type="submission" date="2018-10" db="EMBL/GenBank/DDBJ databases">
        <authorList>
            <person name="Peiro R."/>
            <person name="Begona"/>
            <person name="Cbmso G."/>
            <person name="Lopez M."/>
            <person name="Gonzalez S."/>
            <person name="Sacristan E."/>
            <person name="Castillo E."/>
        </authorList>
    </citation>
    <scope>NUCLEOTIDE SEQUENCE [LARGE SCALE GENOMIC DNA]</scope>
</reference>